<dbReference type="EMBL" id="LXFE01000597">
    <property type="protein sequence ID" value="OLL24840.1"/>
    <property type="molecule type" value="Genomic_DNA"/>
</dbReference>
<dbReference type="Proteomes" id="UP000186594">
    <property type="component" value="Unassembled WGS sequence"/>
</dbReference>
<dbReference type="AlphaFoldDB" id="A0A1U7LQ90"/>
<sequence>MTDEWQDDWILKSEEKSTAEEIWKEAYQPSEAALINNSNRSTPQITINSDKTTYRPKLQILKRTTSEVKEEIVTCSREVVSNEEQIDKETRYQEARQKIFGGEPGKAKGVGRQPKGPGRGDGFSRGGVKGKSSC</sequence>
<comment type="caution">
    <text evidence="2">The sequence shown here is derived from an EMBL/GenBank/DDBJ whole genome shotgun (WGS) entry which is preliminary data.</text>
</comment>
<reference evidence="2 3" key="1">
    <citation type="submission" date="2016-04" db="EMBL/GenBank/DDBJ databases">
        <title>Evolutionary innovation and constraint leading to complex multicellularity in the Ascomycota.</title>
        <authorList>
            <person name="Cisse O."/>
            <person name="Nguyen A."/>
            <person name="Hewitt D.A."/>
            <person name="Jedd G."/>
            <person name="Stajich J.E."/>
        </authorList>
    </citation>
    <scope>NUCLEOTIDE SEQUENCE [LARGE SCALE GENOMIC DNA]</scope>
    <source>
        <strain evidence="2 3">DAH-3</strain>
    </source>
</reference>
<dbReference type="OrthoDB" id="5359450at2759"/>
<accession>A0A1U7LQ90</accession>
<evidence type="ECO:0008006" key="4">
    <source>
        <dbReference type="Google" id="ProtNLM"/>
    </source>
</evidence>
<evidence type="ECO:0000256" key="1">
    <source>
        <dbReference type="SAM" id="MobiDB-lite"/>
    </source>
</evidence>
<evidence type="ECO:0000313" key="2">
    <source>
        <dbReference type="EMBL" id="OLL24840.1"/>
    </source>
</evidence>
<keyword evidence="3" id="KW-1185">Reference proteome</keyword>
<protein>
    <recommendedName>
        <fullName evidence="4">SUZ domain-containing protein</fullName>
    </recommendedName>
</protein>
<feature type="compositionally biased region" description="Gly residues" evidence="1">
    <location>
        <begin position="117"/>
        <end position="134"/>
    </location>
</feature>
<organism evidence="2 3">
    <name type="scientific">Neolecta irregularis (strain DAH-3)</name>
    <dbReference type="NCBI Taxonomy" id="1198029"/>
    <lineage>
        <taxon>Eukaryota</taxon>
        <taxon>Fungi</taxon>
        <taxon>Dikarya</taxon>
        <taxon>Ascomycota</taxon>
        <taxon>Taphrinomycotina</taxon>
        <taxon>Neolectales</taxon>
        <taxon>Neolectaceae</taxon>
        <taxon>Neolecta</taxon>
    </lineage>
</organism>
<gene>
    <name evidence="2" type="ORF">NEOLI_003303</name>
</gene>
<feature type="region of interest" description="Disordered" evidence="1">
    <location>
        <begin position="97"/>
        <end position="134"/>
    </location>
</feature>
<evidence type="ECO:0000313" key="3">
    <source>
        <dbReference type="Proteomes" id="UP000186594"/>
    </source>
</evidence>
<proteinExistence type="predicted"/>
<name>A0A1U7LQ90_NEOID</name>